<sequence>MSAIQKSKHKYYNKNKKFTKPGLDVNLKGFLCSCNNREKECVREAYNLLNKYADMVFPPEPPKEQAEENLEMSIEDELKKELSQIKSVKRFQQIESGAKNFLFIKTILDDPVKLAQTIVSELKSDGSQQSRFLIRLVPIEVTCKAYVKDITVAFMPLAEKYFKDNPTTFSVVYNHRNNNSVNRDEVIQAVAEQVFQVNSNNKVDLKIPNISIVIEVIKGIALIGVVPDFIKYKKYNLLLITEKDSDKGEGVDLPSGSETQDTK</sequence>
<dbReference type="SUPFAM" id="SSF143437">
    <property type="entry name" value="THUMP domain-like"/>
    <property type="match status" value="1"/>
</dbReference>
<feature type="domain" description="THUMP" evidence="3">
    <location>
        <begin position="121"/>
        <end position="227"/>
    </location>
</feature>
<dbReference type="PANTHER" id="PTHR13452:SF10">
    <property type="entry name" value="THUMP DOMAIN-CONTAINING PROTEIN 1"/>
    <property type="match status" value="1"/>
</dbReference>
<dbReference type="InterPro" id="IPR004114">
    <property type="entry name" value="THUMP_dom"/>
</dbReference>
<dbReference type="PROSITE" id="PS51165">
    <property type="entry name" value="THUMP"/>
    <property type="match status" value="1"/>
</dbReference>
<reference evidence="4" key="1">
    <citation type="submission" date="2022-01" db="EMBL/GenBank/DDBJ databases">
        <authorList>
            <person name="King R."/>
        </authorList>
    </citation>
    <scope>NUCLEOTIDE SEQUENCE</scope>
</reference>
<dbReference type="InterPro" id="IPR040183">
    <property type="entry name" value="THUMPD1-like"/>
</dbReference>
<dbReference type="FunFam" id="3.30.2300.10:FF:000001">
    <property type="entry name" value="THUMP domain-containing protein 1"/>
    <property type="match status" value="1"/>
</dbReference>
<comment type="similarity">
    <text evidence="1">Belongs to the THUMPD1 family.</text>
</comment>
<dbReference type="OrthoDB" id="367221at2759"/>
<evidence type="ECO:0000313" key="5">
    <source>
        <dbReference type="Proteomes" id="UP001153636"/>
    </source>
</evidence>
<organism evidence="4 5">
    <name type="scientific">Psylliodes chrysocephalus</name>
    <dbReference type="NCBI Taxonomy" id="3402493"/>
    <lineage>
        <taxon>Eukaryota</taxon>
        <taxon>Metazoa</taxon>
        <taxon>Ecdysozoa</taxon>
        <taxon>Arthropoda</taxon>
        <taxon>Hexapoda</taxon>
        <taxon>Insecta</taxon>
        <taxon>Pterygota</taxon>
        <taxon>Neoptera</taxon>
        <taxon>Endopterygota</taxon>
        <taxon>Coleoptera</taxon>
        <taxon>Polyphaga</taxon>
        <taxon>Cucujiformia</taxon>
        <taxon>Chrysomeloidea</taxon>
        <taxon>Chrysomelidae</taxon>
        <taxon>Galerucinae</taxon>
        <taxon>Alticini</taxon>
        <taxon>Psylliodes</taxon>
    </lineage>
</organism>
<dbReference type="EMBL" id="OV651824">
    <property type="protein sequence ID" value="CAH1101922.1"/>
    <property type="molecule type" value="Genomic_DNA"/>
</dbReference>
<dbReference type="Pfam" id="PF02926">
    <property type="entry name" value="THUMP"/>
    <property type="match status" value="1"/>
</dbReference>
<dbReference type="Proteomes" id="UP001153636">
    <property type="component" value="Chromosome 12"/>
</dbReference>
<dbReference type="Gene3D" id="3.30.2300.10">
    <property type="entry name" value="THUMP superfamily"/>
    <property type="match status" value="1"/>
</dbReference>
<accession>A0A9P0CEA8</accession>
<protein>
    <recommendedName>
        <fullName evidence="3">THUMP domain-containing protein</fullName>
    </recommendedName>
</protein>
<keyword evidence="2" id="KW-0694">RNA-binding</keyword>
<dbReference type="GO" id="GO:0003723">
    <property type="term" value="F:RNA binding"/>
    <property type="evidence" value="ECO:0007669"/>
    <property type="project" value="UniProtKB-UniRule"/>
</dbReference>
<dbReference type="GO" id="GO:0006400">
    <property type="term" value="P:tRNA modification"/>
    <property type="evidence" value="ECO:0007669"/>
    <property type="project" value="InterPro"/>
</dbReference>
<name>A0A9P0CEA8_9CUCU</name>
<dbReference type="CDD" id="cd11717">
    <property type="entry name" value="THUMP_THUMPD1_like"/>
    <property type="match status" value="1"/>
</dbReference>
<dbReference type="SMART" id="SM00981">
    <property type="entry name" value="THUMP"/>
    <property type="match status" value="1"/>
</dbReference>
<evidence type="ECO:0000256" key="2">
    <source>
        <dbReference type="PROSITE-ProRule" id="PRU00529"/>
    </source>
</evidence>
<keyword evidence="5" id="KW-1185">Reference proteome</keyword>
<proteinExistence type="inferred from homology"/>
<evidence type="ECO:0000313" key="4">
    <source>
        <dbReference type="EMBL" id="CAH1101922.1"/>
    </source>
</evidence>
<dbReference type="AlphaFoldDB" id="A0A9P0CEA8"/>
<evidence type="ECO:0000259" key="3">
    <source>
        <dbReference type="PROSITE" id="PS51165"/>
    </source>
</evidence>
<dbReference type="PANTHER" id="PTHR13452">
    <property type="entry name" value="THUMP DOMAIN CONTAINING PROTEIN 1-RELATED"/>
    <property type="match status" value="1"/>
</dbReference>
<evidence type="ECO:0000256" key="1">
    <source>
        <dbReference type="ARBA" id="ARBA00060731"/>
    </source>
</evidence>
<gene>
    <name evidence="4" type="ORF">PSYICH_LOCUS3064</name>
</gene>